<dbReference type="AlphaFoldDB" id="A0A8D8UQW9"/>
<sequence>MGMSASKAINASRLDGKTVIITGCNTGIGKVTAQTLYGIGAKVIMACRDVEKAESTATEIRQHPVADPEKPHGEVLVKKLDLASFKSIRECAQEINQSESSIHMLINNAGVMMCPKDQTEDGFELQFGTNHLGHFLFTLLLLPKIIKSAPAKIINLSSLAHERGVINFDDVNGEKTYSSIKQYQQSKLANVLFTKELAERLEGKNVNVYAVHPGIVKTELGRYMDDTYFTGARFLAKIVFGWWMKTPEQGAQTTLYCALDETAAKETGLYYSDCKVAKSAPLTHDKELSKKLWTESLKWTKLEDYDPFSA</sequence>
<dbReference type="SUPFAM" id="SSF51735">
    <property type="entry name" value="NAD(P)-binding Rossmann-fold domains"/>
    <property type="match status" value="1"/>
</dbReference>
<dbReference type="InterPro" id="IPR036291">
    <property type="entry name" value="NAD(P)-bd_dom_sf"/>
</dbReference>
<dbReference type="Gene3D" id="3.40.50.720">
    <property type="entry name" value="NAD(P)-binding Rossmann-like Domain"/>
    <property type="match status" value="1"/>
</dbReference>
<dbReference type="EMBL" id="HBUF01348430">
    <property type="protein sequence ID" value="CAG6711621.1"/>
    <property type="molecule type" value="Transcribed_RNA"/>
</dbReference>
<dbReference type="PRINTS" id="PR00081">
    <property type="entry name" value="GDHRDH"/>
</dbReference>
<name>A0A8D8UQW9_9HEMI</name>
<dbReference type="PRINTS" id="PR00080">
    <property type="entry name" value="SDRFAMILY"/>
</dbReference>
<reference evidence="3" key="1">
    <citation type="submission" date="2021-05" db="EMBL/GenBank/DDBJ databases">
        <authorList>
            <person name="Alioto T."/>
            <person name="Alioto T."/>
            <person name="Gomez Garrido J."/>
        </authorList>
    </citation>
    <scope>NUCLEOTIDE SEQUENCE</scope>
</reference>
<dbReference type="InterPro" id="IPR002347">
    <property type="entry name" value="SDR_fam"/>
</dbReference>
<organism evidence="3">
    <name type="scientific">Cacopsylla melanoneura</name>
    <dbReference type="NCBI Taxonomy" id="428564"/>
    <lineage>
        <taxon>Eukaryota</taxon>
        <taxon>Metazoa</taxon>
        <taxon>Ecdysozoa</taxon>
        <taxon>Arthropoda</taxon>
        <taxon>Hexapoda</taxon>
        <taxon>Insecta</taxon>
        <taxon>Pterygota</taxon>
        <taxon>Neoptera</taxon>
        <taxon>Paraneoptera</taxon>
        <taxon>Hemiptera</taxon>
        <taxon>Sternorrhyncha</taxon>
        <taxon>Psylloidea</taxon>
        <taxon>Psyllidae</taxon>
        <taxon>Psyllinae</taxon>
        <taxon>Cacopsylla</taxon>
    </lineage>
</organism>
<comment type="similarity">
    <text evidence="2">Belongs to the short-chain dehydrogenases/reductases (SDR) family.</text>
</comment>
<dbReference type="Pfam" id="PF00106">
    <property type="entry name" value="adh_short"/>
    <property type="match status" value="1"/>
</dbReference>
<dbReference type="EMBL" id="HBUF01157262">
    <property type="protein sequence ID" value="CAG6649387.1"/>
    <property type="molecule type" value="Transcribed_RNA"/>
</dbReference>
<accession>A0A8D8UQW9</accession>
<dbReference type="GO" id="GO:0016491">
    <property type="term" value="F:oxidoreductase activity"/>
    <property type="evidence" value="ECO:0007669"/>
    <property type="project" value="UniProtKB-KW"/>
</dbReference>
<evidence type="ECO:0000256" key="1">
    <source>
        <dbReference type="ARBA" id="ARBA00023002"/>
    </source>
</evidence>
<proteinExistence type="inferred from homology"/>
<keyword evidence="1" id="KW-0560">Oxidoreductase</keyword>
<dbReference type="PANTHER" id="PTHR43157:SF73">
    <property type="entry name" value="WW DOMAIN-CONTAINING OXIDOREDUCTASE-LIKE PROTEIN"/>
    <property type="match status" value="1"/>
</dbReference>
<evidence type="ECO:0000256" key="2">
    <source>
        <dbReference type="RuleBase" id="RU000363"/>
    </source>
</evidence>
<dbReference type="PANTHER" id="PTHR43157">
    <property type="entry name" value="PHOSPHATIDYLINOSITOL-GLYCAN BIOSYNTHESIS CLASS F PROTEIN-RELATED"/>
    <property type="match status" value="1"/>
</dbReference>
<protein>
    <submittedName>
        <fullName evidence="3">Retinol dehydrogenase 14</fullName>
    </submittedName>
</protein>
<evidence type="ECO:0000313" key="3">
    <source>
        <dbReference type="EMBL" id="CAG6711621.1"/>
    </source>
</evidence>